<gene>
    <name evidence="2" type="ORF">Tci_921711</name>
</gene>
<organism evidence="2">
    <name type="scientific">Tanacetum cinerariifolium</name>
    <name type="common">Dalmatian daisy</name>
    <name type="synonym">Chrysanthemum cinerariifolium</name>
    <dbReference type="NCBI Taxonomy" id="118510"/>
    <lineage>
        <taxon>Eukaryota</taxon>
        <taxon>Viridiplantae</taxon>
        <taxon>Streptophyta</taxon>
        <taxon>Embryophyta</taxon>
        <taxon>Tracheophyta</taxon>
        <taxon>Spermatophyta</taxon>
        <taxon>Magnoliopsida</taxon>
        <taxon>eudicotyledons</taxon>
        <taxon>Gunneridae</taxon>
        <taxon>Pentapetalae</taxon>
        <taxon>asterids</taxon>
        <taxon>campanulids</taxon>
        <taxon>Asterales</taxon>
        <taxon>Asteraceae</taxon>
        <taxon>Asteroideae</taxon>
        <taxon>Anthemideae</taxon>
        <taxon>Anthemidinae</taxon>
        <taxon>Tanacetum</taxon>
    </lineage>
</organism>
<protein>
    <submittedName>
        <fullName evidence="2">Uncharacterized protein</fullName>
    </submittedName>
</protein>
<reference evidence="2" key="1">
    <citation type="journal article" date="2019" name="Sci. Rep.">
        <title>Draft genome of Tanacetum cinerariifolium, the natural source of mosquito coil.</title>
        <authorList>
            <person name="Yamashiro T."/>
            <person name="Shiraishi A."/>
            <person name="Satake H."/>
            <person name="Nakayama K."/>
        </authorList>
    </citation>
    <scope>NUCLEOTIDE SEQUENCE</scope>
</reference>
<name>A0A699WPS7_TANCI</name>
<dbReference type="EMBL" id="BKCJ011746691">
    <property type="protein sequence ID" value="GFD49742.1"/>
    <property type="molecule type" value="Genomic_DNA"/>
</dbReference>
<evidence type="ECO:0000256" key="1">
    <source>
        <dbReference type="SAM" id="MobiDB-lite"/>
    </source>
</evidence>
<evidence type="ECO:0000313" key="2">
    <source>
        <dbReference type="EMBL" id="GFD49742.1"/>
    </source>
</evidence>
<sequence>TARPVTTVVPHNNVIRPRPAKTVGTKPHSPPRRTISHRPSPPASNFTPKVTTVKAPKVNDVKGV</sequence>
<dbReference type="AlphaFoldDB" id="A0A699WPS7"/>
<proteinExistence type="predicted"/>
<comment type="caution">
    <text evidence="2">The sequence shown here is derived from an EMBL/GenBank/DDBJ whole genome shotgun (WGS) entry which is preliminary data.</text>
</comment>
<feature type="region of interest" description="Disordered" evidence="1">
    <location>
        <begin position="16"/>
        <end position="64"/>
    </location>
</feature>
<feature type="non-terminal residue" evidence="2">
    <location>
        <position position="1"/>
    </location>
</feature>
<accession>A0A699WPS7</accession>